<dbReference type="Gramene" id="OB03G22020.1">
    <property type="protein sequence ID" value="OB03G22020.1"/>
    <property type="gene ID" value="OB03G22020"/>
</dbReference>
<dbReference type="EnsemblPlants" id="OB03G22020.1">
    <property type="protein sequence ID" value="OB03G22020.1"/>
    <property type="gene ID" value="OB03G22020"/>
</dbReference>
<evidence type="ECO:0000313" key="1">
    <source>
        <dbReference type="EnsemblPlants" id="OB03G22020.1"/>
    </source>
</evidence>
<name>J3LMC6_ORYBR</name>
<reference evidence="1" key="1">
    <citation type="journal article" date="2013" name="Nat. Commun.">
        <title>Whole-genome sequencing of Oryza brachyantha reveals mechanisms underlying Oryza genome evolution.</title>
        <authorList>
            <person name="Chen J."/>
            <person name="Huang Q."/>
            <person name="Gao D."/>
            <person name="Wang J."/>
            <person name="Lang Y."/>
            <person name="Liu T."/>
            <person name="Li B."/>
            <person name="Bai Z."/>
            <person name="Luis Goicoechea J."/>
            <person name="Liang C."/>
            <person name="Chen C."/>
            <person name="Zhang W."/>
            <person name="Sun S."/>
            <person name="Liao Y."/>
            <person name="Zhang X."/>
            <person name="Yang L."/>
            <person name="Song C."/>
            <person name="Wang M."/>
            <person name="Shi J."/>
            <person name="Liu G."/>
            <person name="Liu J."/>
            <person name="Zhou H."/>
            <person name="Zhou W."/>
            <person name="Yu Q."/>
            <person name="An N."/>
            <person name="Chen Y."/>
            <person name="Cai Q."/>
            <person name="Wang B."/>
            <person name="Liu B."/>
            <person name="Min J."/>
            <person name="Huang Y."/>
            <person name="Wu H."/>
            <person name="Li Z."/>
            <person name="Zhang Y."/>
            <person name="Yin Y."/>
            <person name="Song W."/>
            <person name="Jiang J."/>
            <person name="Jackson S.A."/>
            <person name="Wing R.A."/>
            <person name="Wang J."/>
            <person name="Chen M."/>
        </authorList>
    </citation>
    <scope>NUCLEOTIDE SEQUENCE [LARGE SCALE GENOMIC DNA]</scope>
    <source>
        <strain evidence="1">cv. IRGC 101232</strain>
    </source>
</reference>
<dbReference type="Proteomes" id="UP000006038">
    <property type="component" value="Chromosome 3"/>
</dbReference>
<dbReference type="AlphaFoldDB" id="J3LMC6"/>
<sequence length="77" mass="9305">MRKEIRANFERKITVTALITRSRVGHAPKNRCCNVTNTAYIYTQREKREREREMAKHFNQRRQGALQGQVWRSRCLR</sequence>
<protein>
    <submittedName>
        <fullName evidence="1">Uncharacterized protein</fullName>
    </submittedName>
</protein>
<reference evidence="1" key="2">
    <citation type="submission" date="2013-04" db="UniProtKB">
        <authorList>
            <consortium name="EnsemblPlants"/>
        </authorList>
    </citation>
    <scope>IDENTIFICATION</scope>
</reference>
<evidence type="ECO:0000313" key="2">
    <source>
        <dbReference type="Proteomes" id="UP000006038"/>
    </source>
</evidence>
<accession>J3LMC6</accession>
<organism evidence="1">
    <name type="scientific">Oryza brachyantha</name>
    <name type="common">malo sina</name>
    <dbReference type="NCBI Taxonomy" id="4533"/>
    <lineage>
        <taxon>Eukaryota</taxon>
        <taxon>Viridiplantae</taxon>
        <taxon>Streptophyta</taxon>
        <taxon>Embryophyta</taxon>
        <taxon>Tracheophyta</taxon>
        <taxon>Spermatophyta</taxon>
        <taxon>Magnoliopsida</taxon>
        <taxon>Liliopsida</taxon>
        <taxon>Poales</taxon>
        <taxon>Poaceae</taxon>
        <taxon>BOP clade</taxon>
        <taxon>Oryzoideae</taxon>
        <taxon>Oryzeae</taxon>
        <taxon>Oryzinae</taxon>
        <taxon>Oryza</taxon>
    </lineage>
</organism>
<proteinExistence type="predicted"/>
<dbReference type="HOGENOM" id="CLU_2642047_0_0_1"/>
<keyword evidence="2" id="KW-1185">Reference proteome</keyword>